<dbReference type="InterPro" id="IPR019557">
    <property type="entry name" value="AminoTfrase-like_pln_mobile"/>
</dbReference>
<accession>A0A9Q1RFZ6</accession>
<dbReference type="PANTHER" id="PTHR46033">
    <property type="entry name" value="PROTEIN MAIN-LIKE 2"/>
    <property type="match status" value="1"/>
</dbReference>
<gene>
    <name evidence="2" type="ORF">K7X08_024727</name>
</gene>
<sequence>MLKQHFKEVDDNNAEFAARAWILCCLDFLFPNTDSTLNHHLLPFLKDFNKVDGYACDAALHAYLFSSLTKFKQNVEQSSLCGMTHLILLFAYERLPRVREIYMRGV</sequence>
<reference evidence="3" key="1">
    <citation type="journal article" date="2023" name="Proc. Natl. Acad. Sci. U.S.A.">
        <title>Genomic and structural basis for evolution of tropane alkaloid biosynthesis.</title>
        <authorList>
            <person name="Wanga Y.-J."/>
            <person name="Taina T."/>
            <person name="Yua J.-Y."/>
            <person name="Lia J."/>
            <person name="Xua B."/>
            <person name="Chenc J."/>
            <person name="D'Auriad J.C."/>
            <person name="Huanga J.-P."/>
            <person name="Huanga S.-X."/>
        </authorList>
    </citation>
    <scope>NUCLEOTIDE SEQUENCE [LARGE SCALE GENOMIC DNA]</scope>
    <source>
        <strain evidence="3">cv. KIB-2019</strain>
    </source>
</reference>
<dbReference type="InterPro" id="IPR044824">
    <property type="entry name" value="MAIN-like"/>
</dbReference>
<comment type="caution">
    <text evidence="2">The sequence shown here is derived from an EMBL/GenBank/DDBJ whole genome shotgun (WGS) entry which is preliminary data.</text>
</comment>
<name>A0A9Q1RFZ6_9SOLA</name>
<dbReference type="Proteomes" id="UP001152561">
    <property type="component" value="Unassembled WGS sequence"/>
</dbReference>
<keyword evidence="3" id="KW-1185">Reference proteome</keyword>
<protein>
    <recommendedName>
        <fullName evidence="1">Aminotransferase-like plant mobile domain-containing protein</fullName>
    </recommendedName>
</protein>
<dbReference type="Pfam" id="PF10536">
    <property type="entry name" value="PMD"/>
    <property type="match status" value="1"/>
</dbReference>
<dbReference type="EMBL" id="JAJAGQ010000009">
    <property type="protein sequence ID" value="KAJ8554049.1"/>
    <property type="molecule type" value="Genomic_DNA"/>
</dbReference>
<evidence type="ECO:0000313" key="3">
    <source>
        <dbReference type="Proteomes" id="UP001152561"/>
    </source>
</evidence>
<evidence type="ECO:0000259" key="1">
    <source>
        <dbReference type="Pfam" id="PF10536"/>
    </source>
</evidence>
<dbReference type="PANTHER" id="PTHR46033:SF1">
    <property type="entry name" value="PROTEIN MAIN-LIKE 2"/>
    <property type="match status" value="1"/>
</dbReference>
<organism evidence="2 3">
    <name type="scientific">Anisodus acutangulus</name>
    <dbReference type="NCBI Taxonomy" id="402998"/>
    <lineage>
        <taxon>Eukaryota</taxon>
        <taxon>Viridiplantae</taxon>
        <taxon>Streptophyta</taxon>
        <taxon>Embryophyta</taxon>
        <taxon>Tracheophyta</taxon>
        <taxon>Spermatophyta</taxon>
        <taxon>Magnoliopsida</taxon>
        <taxon>eudicotyledons</taxon>
        <taxon>Gunneridae</taxon>
        <taxon>Pentapetalae</taxon>
        <taxon>asterids</taxon>
        <taxon>lamiids</taxon>
        <taxon>Solanales</taxon>
        <taxon>Solanaceae</taxon>
        <taxon>Solanoideae</taxon>
        <taxon>Hyoscyameae</taxon>
        <taxon>Anisodus</taxon>
    </lineage>
</organism>
<feature type="domain" description="Aminotransferase-like plant mobile" evidence="1">
    <location>
        <begin position="7"/>
        <end position="99"/>
    </location>
</feature>
<evidence type="ECO:0000313" key="2">
    <source>
        <dbReference type="EMBL" id="KAJ8554049.1"/>
    </source>
</evidence>
<proteinExistence type="predicted"/>
<dbReference type="GO" id="GO:0010073">
    <property type="term" value="P:meristem maintenance"/>
    <property type="evidence" value="ECO:0007669"/>
    <property type="project" value="InterPro"/>
</dbReference>
<dbReference type="AlphaFoldDB" id="A0A9Q1RFZ6"/>